<comment type="caution">
    <text evidence="2">The sequence shown here is derived from an EMBL/GenBank/DDBJ whole genome shotgun (WGS) entry which is preliminary data.</text>
</comment>
<evidence type="ECO:0000313" key="2">
    <source>
        <dbReference type="EMBL" id="GAA0158329.1"/>
    </source>
</evidence>
<keyword evidence="1" id="KW-0472">Membrane</keyword>
<protein>
    <submittedName>
        <fullName evidence="2">Uncharacterized protein</fullName>
    </submittedName>
</protein>
<dbReference type="Proteomes" id="UP001454036">
    <property type="component" value="Unassembled WGS sequence"/>
</dbReference>
<dbReference type="SUPFAM" id="SSF50249">
    <property type="entry name" value="Nucleic acid-binding proteins"/>
    <property type="match status" value="1"/>
</dbReference>
<proteinExistence type="predicted"/>
<feature type="transmembrane region" description="Helical" evidence="1">
    <location>
        <begin position="12"/>
        <end position="34"/>
    </location>
</feature>
<sequence length="151" mass="17094">MRSLNVSQLSMMGMYYICLIVSFFNTTIMKLSLWDQQVQHHGPILTSAAGRYSVIIAKRVRVKNYQGPTLSSTNVSSFIVDSPIEQVKAFKSWFESVNQVDLPNLLADNSIPRSKDLVVGNLVKKYLVGGIDASNKVYKFSYCILSYFYVF</sequence>
<keyword evidence="3" id="KW-1185">Reference proteome</keyword>
<keyword evidence="1" id="KW-0812">Transmembrane</keyword>
<gene>
    <name evidence="2" type="ORF">LIER_38622</name>
</gene>
<keyword evidence="1" id="KW-1133">Transmembrane helix</keyword>
<name>A0AAV3Q2M8_LITER</name>
<evidence type="ECO:0000313" key="3">
    <source>
        <dbReference type="Proteomes" id="UP001454036"/>
    </source>
</evidence>
<dbReference type="AlphaFoldDB" id="A0AAV3Q2M8"/>
<dbReference type="Gene3D" id="2.40.50.140">
    <property type="entry name" value="Nucleic acid-binding proteins"/>
    <property type="match status" value="1"/>
</dbReference>
<reference evidence="2 3" key="1">
    <citation type="submission" date="2024-01" db="EMBL/GenBank/DDBJ databases">
        <title>The complete chloroplast genome sequence of Lithospermum erythrorhizon: insights into the phylogenetic relationship among Boraginaceae species and the maternal lineages of purple gromwells.</title>
        <authorList>
            <person name="Okada T."/>
            <person name="Watanabe K."/>
        </authorList>
    </citation>
    <scope>NUCLEOTIDE SEQUENCE [LARGE SCALE GENOMIC DNA]</scope>
</reference>
<dbReference type="EMBL" id="BAABME010019784">
    <property type="protein sequence ID" value="GAA0158329.1"/>
    <property type="molecule type" value="Genomic_DNA"/>
</dbReference>
<evidence type="ECO:0000256" key="1">
    <source>
        <dbReference type="SAM" id="Phobius"/>
    </source>
</evidence>
<accession>A0AAV3Q2M8</accession>
<dbReference type="InterPro" id="IPR012340">
    <property type="entry name" value="NA-bd_OB-fold"/>
</dbReference>
<organism evidence="2 3">
    <name type="scientific">Lithospermum erythrorhizon</name>
    <name type="common">Purple gromwell</name>
    <name type="synonym">Lithospermum officinale var. erythrorhizon</name>
    <dbReference type="NCBI Taxonomy" id="34254"/>
    <lineage>
        <taxon>Eukaryota</taxon>
        <taxon>Viridiplantae</taxon>
        <taxon>Streptophyta</taxon>
        <taxon>Embryophyta</taxon>
        <taxon>Tracheophyta</taxon>
        <taxon>Spermatophyta</taxon>
        <taxon>Magnoliopsida</taxon>
        <taxon>eudicotyledons</taxon>
        <taxon>Gunneridae</taxon>
        <taxon>Pentapetalae</taxon>
        <taxon>asterids</taxon>
        <taxon>lamiids</taxon>
        <taxon>Boraginales</taxon>
        <taxon>Boraginaceae</taxon>
        <taxon>Boraginoideae</taxon>
        <taxon>Lithospermeae</taxon>
        <taxon>Lithospermum</taxon>
    </lineage>
</organism>